<reference evidence="2 3" key="1">
    <citation type="submission" date="2024-09" db="EMBL/GenBank/DDBJ databases">
        <authorList>
            <person name="Salinas-Garcia M.A."/>
            <person name="Prieme A."/>
        </authorList>
    </citation>
    <scope>NUCLEOTIDE SEQUENCE [LARGE SCALE GENOMIC DNA]</scope>
    <source>
        <strain evidence="2 3">DSM 21081</strain>
    </source>
</reference>
<evidence type="ECO:0000313" key="3">
    <source>
        <dbReference type="Proteomes" id="UP001575652"/>
    </source>
</evidence>
<dbReference type="RefSeq" id="WP_373970619.1">
    <property type="nucleotide sequence ID" value="NZ_JBHDLJ010000002.1"/>
</dbReference>
<keyword evidence="3" id="KW-1185">Reference proteome</keyword>
<sequence length="300" mass="29899">MSTQDFPRDPSRTTPTPSGKGPLKSAAIVPEDPFTEPSAGPPATPTARHVPGTAPVAGTTGQHAPGTVPLSGGTGTSGTGGQDTKTAAKDEAREVGHEGVEAAKHVGQTAKEEAGKVAHEAKDQVSNLVAELGSDLKSQAGAQQQKVAEGLRAMSDELRKMADGSDGGTATSLVDQAAGKTGDIADWLDGRDPGSLLEEVRGFARRRPGVFLAVAAGAGLLAGRLARGATAKDTSTGGAGTAATGGAPSTYATPAAGVRTPAEPAYQPAETHPPTATYPAAAADGPEGFPGTTDRGYPRP</sequence>
<gene>
    <name evidence="2" type="ORF">ACETWP_02510</name>
</gene>
<evidence type="ECO:0000313" key="2">
    <source>
        <dbReference type="EMBL" id="MFB0833448.1"/>
    </source>
</evidence>
<dbReference type="EMBL" id="JBHDLJ010000002">
    <property type="protein sequence ID" value="MFB0833448.1"/>
    <property type="molecule type" value="Genomic_DNA"/>
</dbReference>
<feature type="region of interest" description="Disordered" evidence="1">
    <location>
        <begin position="1"/>
        <end position="122"/>
    </location>
</feature>
<feature type="compositionally biased region" description="Basic and acidic residues" evidence="1">
    <location>
        <begin position="1"/>
        <end position="11"/>
    </location>
</feature>
<feature type="compositionally biased region" description="Low complexity" evidence="1">
    <location>
        <begin position="268"/>
        <end position="283"/>
    </location>
</feature>
<dbReference type="Proteomes" id="UP001575652">
    <property type="component" value="Unassembled WGS sequence"/>
</dbReference>
<accession>A0ABV4UIT7</accession>
<protein>
    <submittedName>
        <fullName evidence="2">Uncharacterized protein</fullName>
    </submittedName>
</protein>
<organism evidence="2 3">
    <name type="scientific">Arthrobacter halodurans</name>
    <dbReference type="NCBI Taxonomy" id="516699"/>
    <lineage>
        <taxon>Bacteria</taxon>
        <taxon>Bacillati</taxon>
        <taxon>Actinomycetota</taxon>
        <taxon>Actinomycetes</taxon>
        <taxon>Micrococcales</taxon>
        <taxon>Micrococcaceae</taxon>
        <taxon>Arthrobacter</taxon>
    </lineage>
</organism>
<name>A0ABV4UIT7_9MICC</name>
<proteinExistence type="predicted"/>
<evidence type="ECO:0000256" key="1">
    <source>
        <dbReference type="SAM" id="MobiDB-lite"/>
    </source>
</evidence>
<feature type="compositionally biased region" description="Basic and acidic residues" evidence="1">
    <location>
        <begin position="86"/>
        <end position="122"/>
    </location>
</feature>
<comment type="caution">
    <text evidence="2">The sequence shown here is derived from an EMBL/GenBank/DDBJ whole genome shotgun (WGS) entry which is preliminary data.</text>
</comment>
<feature type="compositionally biased region" description="Low complexity" evidence="1">
    <location>
        <begin position="227"/>
        <end position="257"/>
    </location>
</feature>
<feature type="compositionally biased region" description="Gly residues" evidence="1">
    <location>
        <begin position="72"/>
        <end position="81"/>
    </location>
</feature>
<feature type="region of interest" description="Disordered" evidence="1">
    <location>
        <begin position="227"/>
        <end position="300"/>
    </location>
</feature>